<dbReference type="CDD" id="cd00093">
    <property type="entry name" value="HTH_XRE"/>
    <property type="match status" value="1"/>
</dbReference>
<evidence type="ECO:0000256" key="1">
    <source>
        <dbReference type="ARBA" id="ARBA00023125"/>
    </source>
</evidence>
<dbReference type="InterPro" id="IPR001387">
    <property type="entry name" value="Cro/C1-type_HTH"/>
</dbReference>
<evidence type="ECO:0000313" key="3">
    <source>
        <dbReference type="EMBL" id="SKA66244.1"/>
    </source>
</evidence>
<reference evidence="4" key="1">
    <citation type="submission" date="2017-02" db="EMBL/GenBank/DDBJ databases">
        <authorList>
            <person name="Varghese N."/>
            <person name="Submissions S."/>
        </authorList>
    </citation>
    <scope>NUCLEOTIDE SEQUENCE [LARGE SCALE GENOMIC DNA]</scope>
    <source>
        <strain evidence="4">DSM 3072</strain>
    </source>
</reference>
<evidence type="ECO:0000313" key="4">
    <source>
        <dbReference type="Proteomes" id="UP000242432"/>
    </source>
</evidence>
<dbReference type="GO" id="GO:0003677">
    <property type="term" value="F:DNA binding"/>
    <property type="evidence" value="ECO:0007669"/>
    <property type="project" value="UniProtKB-KW"/>
</dbReference>
<dbReference type="STRING" id="83771.SAMN02910357_01310"/>
<dbReference type="Pfam" id="PF01381">
    <property type="entry name" value="HTH_3"/>
    <property type="match status" value="1"/>
</dbReference>
<sequence>MTDLEELTNELLQDEEFKKEYESLQPEMEITKALMKARHDAGLTQKELSVKSGISQADISRLENGTRNPSVALLRKLADAMGRTLKIEFVPKVNI</sequence>
<dbReference type="PANTHER" id="PTHR46558">
    <property type="entry name" value="TRACRIPTIONAL REGULATORY PROTEIN-RELATED-RELATED"/>
    <property type="match status" value="1"/>
</dbReference>
<name>A0A1T4VMP5_9GAMM</name>
<dbReference type="SUPFAM" id="SSF47413">
    <property type="entry name" value="lambda repressor-like DNA-binding domains"/>
    <property type="match status" value="1"/>
</dbReference>
<dbReference type="PROSITE" id="PS50943">
    <property type="entry name" value="HTH_CROC1"/>
    <property type="match status" value="1"/>
</dbReference>
<dbReference type="PANTHER" id="PTHR46558:SF4">
    <property type="entry name" value="DNA-BIDING PHAGE PROTEIN"/>
    <property type="match status" value="1"/>
</dbReference>
<organism evidence="3 4">
    <name type="scientific">Succinivibrio dextrinosolvens DSM 3072</name>
    <dbReference type="NCBI Taxonomy" id="1123324"/>
    <lineage>
        <taxon>Bacteria</taxon>
        <taxon>Pseudomonadati</taxon>
        <taxon>Pseudomonadota</taxon>
        <taxon>Gammaproteobacteria</taxon>
        <taxon>Aeromonadales</taxon>
        <taxon>Succinivibrionaceae</taxon>
        <taxon>Succinivibrio</taxon>
    </lineage>
</organism>
<keyword evidence="1" id="KW-0238">DNA-binding</keyword>
<dbReference type="Proteomes" id="UP000242432">
    <property type="component" value="Unassembled WGS sequence"/>
</dbReference>
<dbReference type="RefSeq" id="WP_078929170.1">
    <property type="nucleotide sequence ID" value="NZ_FUXX01000034.1"/>
</dbReference>
<proteinExistence type="predicted"/>
<protein>
    <submittedName>
        <fullName evidence="3">Helix-turn-helix</fullName>
    </submittedName>
</protein>
<dbReference type="SMART" id="SM00530">
    <property type="entry name" value="HTH_XRE"/>
    <property type="match status" value="1"/>
</dbReference>
<dbReference type="EMBL" id="FUXX01000034">
    <property type="protein sequence ID" value="SKA66244.1"/>
    <property type="molecule type" value="Genomic_DNA"/>
</dbReference>
<evidence type="ECO:0000259" key="2">
    <source>
        <dbReference type="PROSITE" id="PS50943"/>
    </source>
</evidence>
<keyword evidence="4" id="KW-1185">Reference proteome</keyword>
<accession>A0A1T4VMP5</accession>
<gene>
    <name evidence="3" type="ORF">SAMN02745213_01790</name>
</gene>
<dbReference type="AlphaFoldDB" id="A0A1T4VMP5"/>
<dbReference type="Gene3D" id="1.10.260.40">
    <property type="entry name" value="lambda repressor-like DNA-binding domains"/>
    <property type="match status" value="1"/>
</dbReference>
<dbReference type="InterPro" id="IPR010982">
    <property type="entry name" value="Lambda_DNA-bd_dom_sf"/>
</dbReference>
<feature type="domain" description="HTH cro/C1-type" evidence="2">
    <location>
        <begin position="34"/>
        <end position="89"/>
    </location>
</feature>